<dbReference type="SUPFAM" id="SSF53850">
    <property type="entry name" value="Periplasmic binding protein-like II"/>
    <property type="match status" value="1"/>
</dbReference>
<evidence type="ECO:0000259" key="1">
    <source>
        <dbReference type="Pfam" id="PF00496"/>
    </source>
</evidence>
<protein>
    <submittedName>
        <fullName evidence="2">ABC transporter substrate-binding protein</fullName>
    </submittedName>
</protein>
<dbReference type="CDD" id="cd08490">
    <property type="entry name" value="PBP2_NikA_DppA_OppA_like_3"/>
    <property type="match status" value="1"/>
</dbReference>
<dbReference type="Proteomes" id="UP000778523">
    <property type="component" value="Unassembled WGS sequence"/>
</dbReference>
<dbReference type="InterPro" id="IPR006311">
    <property type="entry name" value="TAT_signal"/>
</dbReference>
<dbReference type="PANTHER" id="PTHR30290">
    <property type="entry name" value="PERIPLASMIC BINDING COMPONENT OF ABC TRANSPORTER"/>
    <property type="match status" value="1"/>
</dbReference>
<gene>
    <name evidence="2" type="ORF">HJ583_014885</name>
</gene>
<proteinExistence type="predicted"/>
<comment type="caution">
    <text evidence="2">The sequence shown here is derived from an EMBL/GenBank/DDBJ whole genome shotgun (WGS) entry which is preliminary data.</text>
</comment>
<name>A0ABX2IPV6_9RHOO</name>
<dbReference type="Gene3D" id="3.40.190.10">
    <property type="entry name" value="Periplasmic binding protein-like II"/>
    <property type="match status" value="1"/>
</dbReference>
<accession>A0ABX2IPV6</accession>
<dbReference type="PIRSF" id="PIRSF002741">
    <property type="entry name" value="MppA"/>
    <property type="match status" value="1"/>
</dbReference>
<dbReference type="InterPro" id="IPR030678">
    <property type="entry name" value="Peptide/Ni-bd"/>
</dbReference>
<dbReference type="PROSITE" id="PS51318">
    <property type="entry name" value="TAT"/>
    <property type="match status" value="1"/>
</dbReference>
<keyword evidence="3" id="KW-1185">Reference proteome</keyword>
<dbReference type="RefSeq" id="WP_170022618.1">
    <property type="nucleotide sequence ID" value="NZ_JABCSC020000003.1"/>
</dbReference>
<organism evidence="2 3">
    <name type="scientific">Uliginosibacterium aquaticum</name>
    <dbReference type="NCBI Taxonomy" id="2731212"/>
    <lineage>
        <taxon>Bacteria</taxon>
        <taxon>Pseudomonadati</taxon>
        <taxon>Pseudomonadota</taxon>
        <taxon>Betaproteobacteria</taxon>
        <taxon>Rhodocyclales</taxon>
        <taxon>Zoogloeaceae</taxon>
        <taxon>Uliginosibacterium</taxon>
    </lineage>
</organism>
<dbReference type="Gene3D" id="3.10.105.10">
    <property type="entry name" value="Dipeptide-binding Protein, Domain 3"/>
    <property type="match status" value="1"/>
</dbReference>
<evidence type="ECO:0000313" key="3">
    <source>
        <dbReference type="Proteomes" id="UP000778523"/>
    </source>
</evidence>
<feature type="domain" description="Solute-binding protein family 5" evidence="1">
    <location>
        <begin position="76"/>
        <end position="435"/>
    </location>
</feature>
<dbReference type="PANTHER" id="PTHR30290:SF83">
    <property type="entry name" value="ABC TRANSPORTER SUBSTRATE-BINDING PROTEIN"/>
    <property type="match status" value="1"/>
</dbReference>
<sequence length="519" mass="56115">MTQPEPDGLRRRLLQGAGLGALALACPPLRAQPAVKPLLIVSSWEISGLAPAASGYIFTRLQVTETLLDAQDDGTPKAALAASWKVSPDGLEWHFELRPGARFHDASPVTAQAVARSLNLARTPPGVLSMAPIRSIEATGEKQLRIRLSSPYMPLLSLLAHSSTMILAPASFEASGTVREIVGSGPYRISKLEAPHQVETRVSEHYDGPRPAIAEVRYMAAGRAETRSLMAESGQADLAYNLDPASITRLRQRGSVNIASVTVPRTVVINLNAAFSGLKDLRVRQALSLAIDRPGIARALLRDPELAASQLMPPTLAGWHDASLPPLQRDPVALKQLMREGGWTLGTEGWRDTQGQLLRLKLQTFPDRPELPVIAGALQAQWREAGFAVSVSIGNSGDIPLAHRDGSLQLALAARNYAIVPDPTATLAQDFGPQGGDWGATNWSSPVAVDALQRLVRGGLDKAQLAAQRKRLLQTLHDELPLIPVCWYRQNVAVSKRLEGVSLDPLERSFRLTGMRWKA</sequence>
<dbReference type="Pfam" id="PF00496">
    <property type="entry name" value="SBP_bac_5"/>
    <property type="match status" value="1"/>
</dbReference>
<dbReference type="InterPro" id="IPR000914">
    <property type="entry name" value="SBP_5_dom"/>
</dbReference>
<reference evidence="2 3" key="1">
    <citation type="submission" date="2020-06" db="EMBL/GenBank/DDBJ databases">
        <title>Draft genome of Uliginosibacterium sp. IMCC34675.</title>
        <authorList>
            <person name="Song J."/>
        </authorList>
    </citation>
    <scope>NUCLEOTIDE SEQUENCE [LARGE SCALE GENOMIC DNA]</scope>
    <source>
        <strain evidence="2 3">IMCC34675</strain>
    </source>
</reference>
<dbReference type="EMBL" id="JABCSC020000003">
    <property type="protein sequence ID" value="NSL56321.1"/>
    <property type="molecule type" value="Genomic_DNA"/>
</dbReference>
<evidence type="ECO:0000313" key="2">
    <source>
        <dbReference type="EMBL" id="NSL56321.1"/>
    </source>
</evidence>
<dbReference type="InterPro" id="IPR039424">
    <property type="entry name" value="SBP_5"/>
</dbReference>